<dbReference type="InterPro" id="IPR003142">
    <property type="entry name" value="BPL_C"/>
</dbReference>
<accession>A0ABP4SKT3</accession>
<evidence type="ECO:0000313" key="8">
    <source>
        <dbReference type="Proteomes" id="UP001500064"/>
    </source>
</evidence>
<dbReference type="Pfam" id="PF02237">
    <property type="entry name" value="BPL_C"/>
    <property type="match status" value="1"/>
</dbReference>
<dbReference type="PROSITE" id="PS51733">
    <property type="entry name" value="BPL_LPL_CATALYTIC"/>
    <property type="match status" value="1"/>
</dbReference>
<dbReference type="Gene3D" id="3.30.930.10">
    <property type="entry name" value="Bira Bifunctional Protein, Domain 2"/>
    <property type="match status" value="1"/>
</dbReference>
<feature type="domain" description="BPL/LPL catalytic" evidence="6">
    <location>
        <begin position="23"/>
        <end position="201"/>
    </location>
</feature>
<dbReference type="EC" id="6.3.4.15" evidence="5"/>
<dbReference type="Proteomes" id="UP001500064">
    <property type="component" value="Unassembled WGS sequence"/>
</dbReference>
<comment type="caution">
    <text evidence="7">The sequence shown here is derived from an EMBL/GenBank/DDBJ whole genome shotgun (WGS) entry which is preliminary data.</text>
</comment>
<organism evidence="7 8">
    <name type="scientific">Nonomuraea maheshkhaliensis</name>
    <dbReference type="NCBI Taxonomy" id="419590"/>
    <lineage>
        <taxon>Bacteria</taxon>
        <taxon>Bacillati</taxon>
        <taxon>Actinomycetota</taxon>
        <taxon>Actinomycetes</taxon>
        <taxon>Streptosporangiales</taxon>
        <taxon>Streptosporangiaceae</taxon>
        <taxon>Nonomuraea</taxon>
    </lineage>
</organism>
<dbReference type="InterPro" id="IPR004408">
    <property type="entry name" value="Biotin_CoA_COase_ligase"/>
</dbReference>
<dbReference type="InterPro" id="IPR004143">
    <property type="entry name" value="BPL_LPL_catalytic"/>
</dbReference>
<keyword evidence="2" id="KW-0547">Nucleotide-binding</keyword>
<dbReference type="SUPFAM" id="SSF55681">
    <property type="entry name" value="Class II aaRS and biotin synthetases"/>
    <property type="match status" value="1"/>
</dbReference>
<reference evidence="8" key="1">
    <citation type="journal article" date="2019" name="Int. J. Syst. Evol. Microbiol.">
        <title>The Global Catalogue of Microorganisms (GCM) 10K type strain sequencing project: providing services to taxonomists for standard genome sequencing and annotation.</title>
        <authorList>
            <consortium name="The Broad Institute Genomics Platform"/>
            <consortium name="The Broad Institute Genome Sequencing Center for Infectious Disease"/>
            <person name="Wu L."/>
            <person name="Ma J."/>
        </authorList>
    </citation>
    <scope>NUCLEOTIDE SEQUENCE [LARGE SCALE GENOMIC DNA]</scope>
    <source>
        <strain evidence="8">JCM 13929</strain>
    </source>
</reference>
<keyword evidence="4" id="KW-0092">Biotin</keyword>
<name>A0ABP4SKT3_9ACTN</name>
<dbReference type="Pfam" id="PF03099">
    <property type="entry name" value="BPL_LplA_LipB"/>
    <property type="match status" value="1"/>
</dbReference>
<dbReference type="NCBIfam" id="TIGR00121">
    <property type="entry name" value="birA_ligase"/>
    <property type="match status" value="1"/>
</dbReference>
<dbReference type="CDD" id="cd16442">
    <property type="entry name" value="BPL"/>
    <property type="match status" value="1"/>
</dbReference>
<keyword evidence="3" id="KW-0067">ATP-binding</keyword>
<dbReference type="PANTHER" id="PTHR12835">
    <property type="entry name" value="BIOTIN PROTEIN LIGASE"/>
    <property type="match status" value="1"/>
</dbReference>
<dbReference type="GO" id="GO:0016874">
    <property type="term" value="F:ligase activity"/>
    <property type="evidence" value="ECO:0007669"/>
    <property type="project" value="UniProtKB-KW"/>
</dbReference>
<protein>
    <recommendedName>
        <fullName evidence="5">biotin--[biotin carboxyl-carrier protein] ligase</fullName>
        <ecNumber evidence="5">6.3.4.15</ecNumber>
    </recommendedName>
</protein>
<evidence type="ECO:0000256" key="1">
    <source>
        <dbReference type="ARBA" id="ARBA00022598"/>
    </source>
</evidence>
<dbReference type="SUPFAM" id="SSF50037">
    <property type="entry name" value="C-terminal domain of transcriptional repressors"/>
    <property type="match status" value="1"/>
</dbReference>
<dbReference type="PANTHER" id="PTHR12835:SF5">
    <property type="entry name" value="BIOTIN--PROTEIN LIGASE"/>
    <property type="match status" value="1"/>
</dbReference>
<sequence length="274" mass="28947">MPDSRYSDLDRPPLSQTSLNRALVRPGSLWTGVTVVESTGSTNADLARAARSGAPAGTVLVAEVQESGRGRLGRAWSAPPRAGLTFSVLLRPQTPIAAQGWLSLLYGVSAASAIRRLAEVEVGLKWPNDLLIGERKLAGILAERADDAVVIGMGLNVTLRKDELPVETATSLAIEQAACLDRDPLLRAVLRELESHYRDWTEAGGDADASGLRPAYLASSATIGRLVRVELPGDRSVTGLATGIDASGHLQVEADGERHTLSAGDVVHVRPADL</sequence>
<dbReference type="InterPro" id="IPR045864">
    <property type="entry name" value="aa-tRNA-synth_II/BPL/LPL"/>
</dbReference>
<keyword evidence="8" id="KW-1185">Reference proteome</keyword>
<evidence type="ECO:0000256" key="3">
    <source>
        <dbReference type="ARBA" id="ARBA00022840"/>
    </source>
</evidence>
<evidence type="ECO:0000256" key="2">
    <source>
        <dbReference type="ARBA" id="ARBA00022741"/>
    </source>
</evidence>
<evidence type="ECO:0000256" key="5">
    <source>
        <dbReference type="ARBA" id="ARBA00024227"/>
    </source>
</evidence>
<evidence type="ECO:0000256" key="4">
    <source>
        <dbReference type="ARBA" id="ARBA00023267"/>
    </source>
</evidence>
<evidence type="ECO:0000313" key="7">
    <source>
        <dbReference type="EMBL" id="GAA1673377.1"/>
    </source>
</evidence>
<evidence type="ECO:0000259" key="6">
    <source>
        <dbReference type="PROSITE" id="PS51733"/>
    </source>
</evidence>
<keyword evidence="1 7" id="KW-0436">Ligase</keyword>
<dbReference type="RefSeq" id="WP_346112334.1">
    <property type="nucleotide sequence ID" value="NZ_BAAAMU010000095.1"/>
</dbReference>
<dbReference type="EMBL" id="BAAAMU010000095">
    <property type="protein sequence ID" value="GAA1673377.1"/>
    <property type="molecule type" value="Genomic_DNA"/>
</dbReference>
<dbReference type="Gene3D" id="2.30.30.100">
    <property type="match status" value="1"/>
</dbReference>
<gene>
    <name evidence="7" type="ORF">GCM10009733_083150</name>
</gene>
<dbReference type="InterPro" id="IPR008988">
    <property type="entry name" value="Transcriptional_repressor_C"/>
</dbReference>
<proteinExistence type="predicted"/>